<comment type="subcellular location">
    <subcellularLocation>
        <location evidence="1">Membrane</location>
        <topology evidence="1">Multi-pass membrane protein</topology>
    </subcellularLocation>
</comment>
<dbReference type="Proteomes" id="UP000008718">
    <property type="component" value="Chromosome"/>
</dbReference>
<organism evidence="6 7">
    <name type="scientific">Paludibacter propionicigenes (strain DSM 17365 / JCM 13257 / WB4)</name>
    <dbReference type="NCBI Taxonomy" id="694427"/>
    <lineage>
        <taxon>Bacteria</taxon>
        <taxon>Pseudomonadati</taxon>
        <taxon>Bacteroidota</taxon>
        <taxon>Bacteroidia</taxon>
        <taxon>Bacteroidales</taxon>
        <taxon>Paludibacteraceae</taxon>
        <taxon>Paludibacter</taxon>
    </lineage>
</organism>
<feature type="transmembrane region" description="Helical" evidence="5">
    <location>
        <begin position="40"/>
        <end position="59"/>
    </location>
</feature>
<evidence type="ECO:0000256" key="2">
    <source>
        <dbReference type="ARBA" id="ARBA00022692"/>
    </source>
</evidence>
<proteinExistence type="predicted"/>
<dbReference type="GO" id="GO:0016020">
    <property type="term" value="C:membrane"/>
    <property type="evidence" value="ECO:0007669"/>
    <property type="project" value="UniProtKB-SubCell"/>
</dbReference>
<sequence length="236" mass="25084">MNNVLDHIRPLISTEVFLLMFSMGTFLLGVFIYKRTKIALLPPLLISMIIIIPFLKFTGIDYPTFYKQTRILNFMLGPSVVALGYVLYEQIEHIRGNVVSILTSVFVGSLVGILSVVLVARLMGADHIMMASLAPKSVTTPIAMSLSEKSGGVPSLTAAFVVICGIFGGLAGPIVLRKLGIKSKIAQGLAMGSASHALGTARAMEMGAVEGAISGLAIGIMGIMTALLVPFAERLF</sequence>
<protein>
    <submittedName>
        <fullName evidence="6">LrgB family protein</fullName>
    </submittedName>
</protein>
<dbReference type="Pfam" id="PF04172">
    <property type="entry name" value="LrgB"/>
    <property type="match status" value="1"/>
</dbReference>
<accession>E4T0Z9</accession>
<keyword evidence="2 5" id="KW-0812">Transmembrane</keyword>
<dbReference type="eggNOG" id="COG1346">
    <property type="taxonomic scope" value="Bacteria"/>
</dbReference>
<reference evidence="6 7" key="2">
    <citation type="journal article" date="2011" name="Stand. Genomic Sci.">
        <title>Complete genome sequence of Paludibacter propionicigenes type strain (WB4).</title>
        <authorList>
            <person name="Gronow S."/>
            <person name="Munk C."/>
            <person name="Lapidus A."/>
            <person name="Nolan M."/>
            <person name="Lucas S."/>
            <person name="Hammon N."/>
            <person name="Deshpande S."/>
            <person name="Cheng J.F."/>
            <person name="Tapia R."/>
            <person name="Han C."/>
            <person name="Goodwin L."/>
            <person name="Pitluck S."/>
            <person name="Liolios K."/>
            <person name="Ivanova N."/>
            <person name="Mavromatis K."/>
            <person name="Mikhailova N."/>
            <person name="Pati A."/>
            <person name="Chen A."/>
            <person name="Palaniappan K."/>
            <person name="Land M."/>
            <person name="Hauser L."/>
            <person name="Chang Y.J."/>
            <person name="Jeffries C.D."/>
            <person name="Brambilla E."/>
            <person name="Rohde M."/>
            <person name="Goker M."/>
            <person name="Detter J.C."/>
            <person name="Woyke T."/>
            <person name="Bristow J."/>
            <person name="Eisen J.A."/>
            <person name="Markowitz V."/>
            <person name="Hugenholtz P."/>
            <person name="Kyrpides N.C."/>
            <person name="Klenk H.P."/>
        </authorList>
    </citation>
    <scope>NUCLEOTIDE SEQUENCE [LARGE SCALE GENOMIC DNA]</scope>
    <source>
        <strain evidence="7">DSM 17365 / JCM 13257 / WB4</strain>
    </source>
</reference>
<dbReference type="PANTHER" id="PTHR30249:SF0">
    <property type="entry name" value="PLASTIDAL GLYCOLATE_GLYCERATE TRANSLOCATOR 1, CHLOROPLASTIC"/>
    <property type="match status" value="1"/>
</dbReference>
<dbReference type="KEGG" id="ppn:Palpr_0218"/>
<feature type="transmembrane region" description="Helical" evidence="5">
    <location>
        <begin position="100"/>
        <end position="123"/>
    </location>
</feature>
<keyword evidence="4 5" id="KW-0472">Membrane</keyword>
<evidence type="ECO:0000256" key="5">
    <source>
        <dbReference type="SAM" id="Phobius"/>
    </source>
</evidence>
<evidence type="ECO:0000313" key="6">
    <source>
        <dbReference type="EMBL" id="ADQ78380.1"/>
    </source>
</evidence>
<feature type="transmembrane region" description="Helical" evidence="5">
    <location>
        <begin position="212"/>
        <end position="232"/>
    </location>
</feature>
<dbReference type="AlphaFoldDB" id="E4T0Z9"/>
<dbReference type="HOGENOM" id="CLU_082099_0_1_10"/>
<feature type="transmembrane region" description="Helical" evidence="5">
    <location>
        <begin position="156"/>
        <end position="176"/>
    </location>
</feature>
<name>E4T0Z9_PALPW</name>
<evidence type="ECO:0000256" key="1">
    <source>
        <dbReference type="ARBA" id="ARBA00004141"/>
    </source>
</evidence>
<evidence type="ECO:0000313" key="7">
    <source>
        <dbReference type="Proteomes" id="UP000008718"/>
    </source>
</evidence>
<gene>
    <name evidence="6" type="ordered locus">Palpr_0218</name>
</gene>
<evidence type="ECO:0000256" key="3">
    <source>
        <dbReference type="ARBA" id="ARBA00022989"/>
    </source>
</evidence>
<dbReference type="InterPro" id="IPR007300">
    <property type="entry name" value="CidB/LrgB"/>
</dbReference>
<dbReference type="PANTHER" id="PTHR30249">
    <property type="entry name" value="PUTATIVE SEROTONIN TRANSPORTER"/>
    <property type="match status" value="1"/>
</dbReference>
<keyword evidence="7" id="KW-1185">Reference proteome</keyword>
<dbReference type="OrthoDB" id="9811701at2"/>
<keyword evidence="3 5" id="KW-1133">Transmembrane helix</keyword>
<dbReference type="RefSeq" id="WP_013443749.1">
    <property type="nucleotide sequence ID" value="NC_014734.1"/>
</dbReference>
<feature type="transmembrane region" description="Helical" evidence="5">
    <location>
        <begin position="12"/>
        <end position="33"/>
    </location>
</feature>
<dbReference type="EMBL" id="CP002345">
    <property type="protein sequence ID" value="ADQ78380.1"/>
    <property type="molecule type" value="Genomic_DNA"/>
</dbReference>
<reference key="1">
    <citation type="submission" date="2010-11" db="EMBL/GenBank/DDBJ databases">
        <title>The complete genome of Paludibacter propionicigenes DSM 17365.</title>
        <authorList>
            <consortium name="US DOE Joint Genome Institute (JGI-PGF)"/>
            <person name="Lucas S."/>
            <person name="Copeland A."/>
            <person name="Lapidus A."/>
            <person name="Bruce D."/>
            <person name="Goodwin L."/>
            <person name="Pitluck S."/>
            <person name="Kyrpides N."/>
            <person name="Mavromatis K."/>
            <person name="Ivanova N."/>
            <person name="Munk A.C."/>
            <person name="Brettin T."/>
            <person name="Detter J.C."/>
            <person name="Han C."/>
            <person name="Tapia R."/>
            <person name="Land M."/>
            <person name="Hauser L."/>
            <person name="Markowitz V."/>
            <person name="Cheng J.-F."/>
            <person name="Hugenholtz P."/>
            <person name="Woyke T."/>
            <person name="Wu D."/>
            <person name="Gronow S."/>
            <person name="Wellnitz S."/>
            <person name="Brambilla E."/>
            <person name="Klenk H.-P."/>
            <person name="Eisen J.A."/>
        </authorList>
    </citation>
    <scope>NUCLEOTIDE SEQUENCE</scope>
    <source>
        <strain>WB4</strain>
    </source>
</reference>
<evidence type="ECO:0000256" key="4">
    <source>
        <dbReference type="ARBA" id="ARBA00023136"/>
    </source>
</evidence>
<feature type="transmembrane region" description="Helical" evidence="5">
    <location>
        <begin position="71"/>
        <end position="88"/>
    </location>
</feature>